<sequence length="208" mass="21854">MRLLLWFIGLSALVLVTWLVWGGSLEARFTLQGAVAWIEGAGPWAWAAGIGLMAADLVLPVPGTVVMSALGLIYGAMIGGLVAAAGLMVAGLCGYGIGRLIGEKAARKLLGDNDFERGRALFSRGGGWMIALSRALPILPEALSCTAGLVRMPFGRFLASLACGSVPVGFVFAWIGAVGREAPGWTMLFSIMVPAILWLAARKMTVHR</sequence>
<accession>A0A858RDK5</accession>
<protein>
    <submittedName>
        <fullName evidence="3">VTT domain-containing protein</fullName>
    </submittedName>
</protein>
<dbReference type="PANTHER" id="PTHR42709">
    <property type="entry name" value="ALKALINE PHOSPHATASE LIKE PROTEIN"/>
    <property type="match status" value="1"/>
</dbReference>
<evidence type="ECO:0000259" key="2">
    <source>
        <dbReference type="Pfam" id="PF09335"/>
    </source>
</evidence>
<feature type="domain" description="VTT" evidence="2">
    <location>
        <begin position="61"/>
        <end position="177"/>
    </location>
</feature>
<evidence type="ECO:0000313" key="4">
    <source>
        <dbReference type="Proteomes" id="UP000501812"/>
    </source>
</evidence>
<dbReference type="RefSeq" id="WP_169453377.1">
    <property type="nucleotide sequence ID" value="NZ_CP051774.1"/>
</dbReference>
<evidence type="ECO:0000313" key="3">
    <source>
        <dbReference type="EMBL" id="QJE95156.1"/>
    </source>
</evidence>
<dbReference type="AlphaFoldDB" id="A0A858RDK5"/>
<keyword evidence="1" id="KW-1133">Transmembrane helix</keyword>
<dbReference type="EMBL" id="CP051774">
    <property type="protein sequence ID" value="QJE95156.1"/>
    <property type="molecule type" value="Genomic_DNA"/>
</dbReference>
<proteinExistence type="predicted"/>
<dbReference type="GO" id="GO:0005886">
    <property type="term" value="C:plasma membrane"/>
    <property type="evidence" value="ECO:0007669"/>
    <property type="project" value="TreeGrafter"/>
</dbReference>
<keyword evidence="1" id="KW-0472">Membrane</keyword>
<evidence type="ECO:0000256" key="1">
    <source>
        <dbReference type="SAM" id="Phobius"/>
    </source>
</evidence>
<keyword evidence="4" id="KW-1185">Reference proteome</keyword>
<organism evidence="3 4">
    <name type="scientific">Luteolibacter luteus</name>
    <dbReference type="NCBI Taxonomy" id="2728835"/>
    <lineage>
        <taxon>Bacteria</taxon>
        <taxon>Pseudomonadati</taxon>
        <taxon>Verrucomicrobiota</taxon>
        <taxon>Verrucomicrobiia</taxon>
        <taxon>Verrucomicrobiales</taxon>
        <taxon>Verrucomicrobiaceae</taxon>
        <taxon>Luteolibacter</taxon>
    </lineage>
</organism>
<feature type="transmembrane region" description="Helical" evidence="1">
    <location>
        <begin position="182"/>
        <end position="201"/>
    </location>
</feature>
<keyword evidence="1" id="KW-0812">Transmembrane</keyword>
<name>A0A858RDK5_9BACT</name>
<gene>
    <name evidence="3" type="ORF">HHL09_05000</name>
</gene>
<reference evidence="3 4" key="1">
    <citation type="submission" date="2020-04" db="EMBL/GenBank/DDBJ databases">
        <title>Luteolibacter sp. G-1-1-1 isolated from soil.</title>
        <authorList>
            <person name="Dahal R.H."/>
        </authorList>
    </citation>
    <scope>NUCLEOTIDE SEQUENCE [LARGE SCALE GENOMIC DNA]</scope>
    <source>
        <strain evidence="3 4">G-1-1-1</strain>
    </source>
</reference>
<feature type="transmembrane region" description="Helical" evidence="1">
    <location>
        <begin position="72"/>
        <end position="98"/>
    </location>
</feature>
<dbReference type="InterPro" id="IPR051311">
    <property type="entry name" value="DedA_domain"/>
</dbReference>
<feature type="transmembrane region" description="Helical" evidence="1">
    <location>
        <begin position="157"/>
        <end position="176"/>
    </location>
</feature>
<dbReference type="KEGG" id="luo:HHL09_05000"/>
<dbReference type="PANTHER" id="PTHR42709:SF11">
    <property type="entry name" value="DEDA FAMILY PROTEIN"/>
    <property type="match status" value="1"/>
</dbReference>
<dbReference type="Pfam" id="PF09335">
    <property type="entry name" value="VTT_dom"/>
    <property type="match status" value="1"/>
</dbReference>
<dbReference type="Proteomes" id="UP000501812">
    <property type="component" value="Chromosome"/>
</dbReference>
<dbReference type="InterPro" id="IPR032816">
    <property type="entry name" value="VTT_dom"/>
</dbReference>